<comment type="caution">
    <text evidence="1">The sequence shown here is derived from an EMBL/GenBank/DDBJ whole genome shotgun (WGS) entry which is preliminary data.</text>
</comment>
<sequence>MSSGVLSFYDGKRKLGQKLKGNKSMFDGQLARLEAAKSKIKHRSPESKLGRISNYDEFMSKFGEEFRVDEPIITDIYMDPLRRMTGCGQCGIMNNDK</sequence>
<accession>A0AAV1RNV9</accession>
<dbReference type="AlphaFoldDB" id="A0AAV1RNV9"/>
<gene>
    <name evidence="1" type="ORF">DCAF_LOCUS13447</name>
</gene>
<evidence type="ECO:0000313" key="1">
    <source>
        <dbReference type="EMBL" id="CAK7338400.1"/>
    </source>
</evidence>
<dbReference type="Proteomes" id="UP001314170">
    <property type="component" value="Unassembled WGS sequence"/>
</dbReference>
<proteinExistence type="predicted"/>
<reference evidence="1 2" key="1">
    <citation type="submission" date="2024-01" db="EMBL/GenBank/DDBJ databases">
        <authorList>
            <person name="Waweru B."/>
        </authorList>
    </citation>
    <scope>NUCLEOTIDE SEQUENCE [LARGE SCALE GENOMIC DNA]</scope>
</reference>
<organism evidence="1 2">
    <name type="scientific">Dovyalis caffra</name>
    <dbReference type="NCBI Taxonomy" id="77055"/>
    <lineage>
        <taxon>Eukaryota</taxon>
        <taxon>Viridiplantae</taxon>
        <taxon>Streptophyta</taxon>
        <taxon>Embryophyta</taxon>
        <taxon>Tracheophyta</taxon>
        <taxon>Spermatophyta</taxon>
        <taxon>Magnoliopsida</taxon>
        <taxon>eudicotyledons</taxon>
        <taxon>Gunneridae</taxon>
        <taxon>Pentapetalae</taxon>
        <taxon>rosids</taxon>
        <taxon>fabids</taxon>
        <taxon>Malpighiales</taxon>
        <taxon>Salicaceae</taxon>
        <taxon>Flacourtieae</taxon>
        <taxon>Dovyalis</taxon>
    </lineage>
</organism>
<keyword evidence="2" id="KW-1185">Reference proteome</keyword>
<dbReference type="EMBL" id="CAWUPB010001116">
    <property type="protein sequence ID" value="CAK7338400.1"/>
    <property type="molecule type" value="Genomic_DNA"/>
</dbReference>
<evidence type="ECO:0000313" key="2">
    <source>
        <dbReference type="Proteomes" id="UP001314170"/>
    </source>
</evidence>
<protein>
    <submittedName>
        <fullName evidence="1">Uncharacterized protein</fullName>
    </submittedName>
</protein>
<name>A0AAV1RNV9_9ROSI</name>